<evidence type="ECO:0008006" key="4">
    <source>
        <dbReference type="Google" id="ProtNLM"/>
    </source>
</evidence>
<gene>
    <name evidence="2" type="ORF">RND81_04G099300</name>
</gene>
<comment type="caution">
    <text evidence="2">The sequence shown here is derived from an EMBL/GenBank/DDBJ whole genome shotgun (WGS) entry which is preliminary data.</text>
</comment>
<accession>A0AAW1LJK2</accession>
<evidence type="ECO:0000313" key="3">
    <source>
        <dbReference type="Proteomes" id="UP001443914"/>
    </source>
</evidence>
<dbReference type="AlphaFoldDB" id="A0AAW1LJK2"/>
<keyword evidence="1" id="KW-1133">Transmembrane helix</keyword>
<reference evidence="2" key="1">
    <citation type="submission" date="2024-03" db="EMBL/GenBank/DDBJ databases">
        <title>WGS assembly of Saponaria officinalis var. Norfolk2.</title>
        <authorList>
            <person name="Jenkins J."/>
            <person name="Shu S."/>
            <person name="Grimwood J."/>
            <person name="Barry K."/>
            <person name="Goodstein D."/>
            <person name="Schmutz J."/>
            <person name="Leebens-Mack J."/>
            <person name="Osbourn A."/>
        </authorList>
    </citation>
    <scope>NUCLEOTIDE SEQUENCE [LARGE SCALE GENOMIC DNA]</scope>
    <source>
        <strain evidence="2">JIC</strain>
    </source>
</reference>
<dbReference type="Proteomes" id="UP001443914">
    <property type="component" value="Unassembled WGS sequence"/>
</dbReference>
<keyword evidence="1" id="KW-0472">Membrane</keyword>
<protein>
    <recommendedName>
        <fullName evidence="4">Transmembrane protein</fullName>
    </recommendedName>
</protein>
<feature type="transmembrane region" description="Helical" evidence="1">
    <location>
        <begin position="126"/>
        <end position="144"/>
    </location>
</feature>
<evidence type="ECO:0000256" key="1">
    <source>
        <dbReference type="SAM" id="Phobius"/>
    </source>
</evidence>
<organism evidence="2 3">
    <name type="scientific">Saponaria officinalis</name>
    <name type="common">Common soapwort</name>
    <name type="synonym">Lychnis saponaria</name>
    <dbReference type="NCBI Taxonomy" id="3572"/>
    <lineage>
        <taxon>Eukaryota</taxon>
        <taxon>Viridiplantae</taxon>
        <taxon>Streptophyta</taxon>
        <taxon>Embryophyta</taxon>
        <taxon>Tracheophyta</taxon>
        <taxon>Spermatophyta</taxon>
        <taxon>Magnoliopsida</taxon>
        <taxon>eudicotyledons</taxon>
        <taxon>Gunneridae</taxon>
        <taxon>Pentapetalae</taxon>
        <taxon>Caryophyllales</taxon>
        <taxon>Caryophyllaceae</taxon>
        <taxon>Caryophylleae</taxon>
        <taxon>Saponaria</taxon>
    </lineage>
</organism>
<dbReference type="PANTHER" id="PTHR36777">
    <property type="entry name" value="EXPRESSED PROTEIN"/>
    <property type="match status" value="1"/>
</dbReference>
<dbReference type="EMBL" id="JBDFQZ010000004">
    <property type="protein sequence ID" value="KAK9733897.1"/>
    <property type="molecule type" value="Genomic_DNA"/>
</dbReference>
<sequence length="174" mass="18913">MASSSIGYGVLPLSSLHSQTHNFSFKHSQFFSSNSSSFCLPTQILFPNLRFSGLSYPKSHGVLPSISALQSNFFKVAQTVFNIGKDGVEAGTKLVPDAVPRPVARLSVTVVAATLSLFVLKSFLSTVFFALGVMGFVYFVYIALNKDKGTKVDEKPGSTDEAIEQAQKIMDKYK</sequence>
<proteinExistence type="predicted"/>
<keyword evidence="1" id="KW-0812">Transmembrane</keyword>
<keyword evidence="3" id="KW-1185">Reference proteome</keyword>
<name>A0AAW1LJK2_SAPOF</name>
<dbReference type="PANTHER" id="PTHR36777:SF2">
    <property type="entry name" value="EXPRESSED PROTEIN"/>
    <property type="match status" value="1"/>
</dbReference>
<evidence type="ECO:0000313" key="2">
    <source>
        <dbReference type="EMBL" id="KAK9733897.1"/>
    </source>
</evidence>